<organism evidence="7 8">
    <name type="scientific">Treponema pallidum subsp. pallidum (strain SS14)</name>
    <dbReference type="NCBI Taxonomy" id="455434"/>
    <lineage>
        <taxon>Bacteria</taxon>
        <taxon>Pseudomonadati</taxon>
        <taxon>Spirochaetota</taxon>
        <taxon>Spirochaetia</taxon>
        <taxon>Spirochaetales</taxon>
        <taxon>Treponemataceae</taxon>
        <taxon>Treponema</taxon>
    </lineage>
</organism>
<keyword evidence="3" id="KW-0520">NAD</keyword>
<dbReference type="RefSeq" id="WP_010881486.1">
    <property type="nucleotide sequence ID" value="NC_010741.1"/>
</dbReference>
<dbReference type="Pfam" id="PF00389">
    <property type="entry name" value="2-Hacid_dh"/>
    <property type="match status" value="1"/>
</dbReference>
<dbReference type="SUPFAM" id="SSF51735">
    <property type="entry name" value="NAD(P)-binding Rossmann-fold domains"/>
    <property type="match status" value="1"/>
</dbReference>
<dbReference type="InterPro" id="IPR036291">
    <property type="entry name" value="NAD(P)-bd_dom_sf"/>
</dbReference>
<dbReference type="Gene3D" id="3.40.50.720">
    <property type="entry name" value="NAD(P)-binding Rossmann-like Domain"/>
    <property type="match status" value="2"/>
</dbReference>
<dbReference type="PATRIC" id="fig|455434.6.peg.33"/>
<dbReference type="PANTHER" id="PTHR43026">
    <property type="entry name" value="2-HYDROXYACID DEHYDROGENASE HOMOLOG 1-RELATED"/>
    <property type="match status" value="1"/>
</dbReference>
<dbReference type="PROSITE" id="PS00065">
    <property type="entry name" value="D_2_HYDROXYACID_DH_1"/>
    <property type="match status" value="1"/>
</dbReference>
<evidence type="ECO:0000256" key="2">
    <source>
        <dbReference type="ARBA" id="ARBA00023002"/>
    </source>
</evidence>
<protein>
    <submittedName>
        <fullName evidence="7">D-specific D-2-hydroxyacid dehydrogenase</fullName>
    </submittedName>
</protein>
<accession>A0A0H3BI32</accession>
<dbReference type="PROSITE" id="PS00671">
    <property type="entry name" value="D_2_HYDROXYACID_DH_3"/>
    <property type="match status" value="1"/>
</dbReference>
<dbReference type="InterPro" id="IPR006139">
    <property type="entry name" value="D-isomer_2_OHA_DH_cat_dom"/>
</dbReference>
<dbReference type="EMBL" id="CP000805">
    <property type="protein sequence ID" value="ACD70464.1"/>
    <property type="molecule type" value="Genomic_DNA"/>
</dbReference>
<dbReference type="KEGG" id="tpp:TPASS_0037"/>
<dbReference type="InterPro" id="IPR058205">
    <property type="entry name" value="D-LDH-like"/>
</dbReference>
<evidence type="ECO:0000256" key="1">
    <source>
        <dbReference type="ARBA" id="ARBA00005854"/>
    </source>
</evidence>
<dbReference type="PANTHER" id="PTHR43026:SF1">
    <property type="entry name" value="2-HYDROXYACID DEHYDROGENASE HOMOLOG 1-RELATED"/>
    <property type="match status" value="1"/>
</dbReference>
<dbReference type="GO" id="GO:0051287">
    <property type="term" value="F:NAD binding"/>
    <property type="evidence" value="ECO:0007669"/>
    <property type="project" value="InterPro"/>
</dbReference>
<keyword evidence="2 4" id="KW-0560">Oxidoreductase</keyword>
<evidence type="ECO:0000259" key="5">
    <source>
        <dbReference type="Pfam" id="PF00389"/>
    </source>
</evidence>
<dbReference type="GeneID" id="93875835"/>
<dbReference type="SUPFAM" id="SSF52283">
    <property type="entry name" value="Formate/glycerate dehydrogenase catalytic domain-like"/>
    <property type="match status" value="1"/>
</dbReference>
<dbReference type="InterPro" id="IPR029753">
    <property type="entry name" value="D-isomer_DH_CS"/>
</dbReference>
<dbReference type="Pfam" id="PF02826">
    <property type="entry name" value="2-Hacid_dh_C"/>
    <property type="match status" value="1"/>
</dbReference>
<reference evidence="7 8" key="1">
    <citation type="journal article" date="2008" name="BMC Microbiol.">
        <title>Complete genome sequence of Treponema pallidum ssp. pallidum strain SS14 determined with oligonucleotide arrays.</title>
        <authorList>
            <person name="Matejkova P."/>
            <person name="Strouhal M."/>
            <person name="Smajs D."/>
            <person name="Norris S.J."/>
            <person name="Palzkill T."/>
            <person name="Petrosino J.F."/>
            <person name="Sodergren E."/>
            <person name="Norton J.E."/>
            <person name="Singh J."/>
            <person name="Richmond T.A."/>
            <person name="Molla M.N."/>
            <person name="Albert T.J."/>
            <person name="Weinstock G.M."/>
        </authorList>
    </citation>
    <scope>NUCLEOTIDE SEQUENCE [LARGE SCALE GENOMIC DNA]</scope>
    <source>
        <strain evidence="7 8">SS14</strain>
    </source>
</reference>
<dbReference type="PROSITE" id="PS00670">
    <property type="entry name" value="D_2_HYDROXYACID_DH_2"/>
    <property type="match status" value="1"/>
</dbReference>
<evidence type="ECO:0000259" key="6">
    <source>
        <dbReference type="Pfam" id="PF02826"/>
    </source>
</evidence>
<dbReference type="InterPro" id="IPR029752">
    <property type="entry name" value="D-isomer_DH_CS1"/>
</dbReference>
<gene>
    <name evidence="7" type="ordered locus">TPASS_0037</name>
</gene>
<dbReference type="AlphaFoldDB" id="A0A0H3BI32"/>
<feature type="domain" description="D-isomer specific 2-hydroxyacid dehydrogenase NAD-binding" evidence="6">
    <location>
        <begin position="112"/>
        <end position="298"/>
    </location>
</feature>
<feature type="domain" description="D-isomer specific 2-hydroxyacid dehydrogenase catalytic" evidence="5">
    <location>
        <begin position="4"/>
        <end position="329"/>
    </location>
</feature>
<dbReference type="Proteomes" id="UP000001202">
    <property type="component" value="Chromosome"/>
</dbReference>
<evidence type="ECO:0000313" key="7">
    <source>
        <dbReference type="EMBL" id="ACD70464.1"/>
    </source>
</evidence>
<evidence type="ECO:0000256" key="4">
    <source>
        <dbReference type="RuleBase" id="RU003719"/>
    </source>
</evidence>
<comment type="similarity">
    <text evidence="1 4">Belongs to the D-isomer specific 2-hydroxyacid dehydrogenase family.</text>
</comment>
<dbReference type="InterPro" id="IPR006140">
    <property type="entry name" value="D-isomer_DH_NAD-bd"/>
</dbReference>
<sequence length="331" mass="36873">MRCVVFNLREEEAPYVEKWKQSHPGVVVDTYEEPLTAKNKELLKGYEGLVVMQFLAMEDEVYDYMGACKLKVLSTRTAGFDMYNATLLKKHGIRLTNVPSYSPNAIGEYALAAALQLTRHAREIETFVRKRDFRWQKPILSKELRCSRVGILGTGRIGQAAARLFKGVGAQVVGFDPYPNDAAKEWLTYVSMDELLSTSDVISLHMPATKDSHHLINAKTIAQMKDGVYLVNTARGAVIDSQALLDSLDKGKIAGAALDAYEFEGPYIPKDNGNNPITDTVYARLVAHERIIYTPHIAFYTETAIENMVFNSLDACTTVLRGEPCAAEIKL</sequence>
<dbReference type="CDD" id="cd12186">
    <property type="entry name" value="LDH"/>
    <property type="match status" value="1"/>
</dbReference>
<name>A0A0H3BI32_TREPS</name>
<dbReference type="SMR" id="A0A0H3BI32"/>
<evidence type="ECO:0000256" key="3">
    <source>
        <dbReference type="ARBA" id="ARBA00023027"/>
    </source>
</evidence>
<proteinExistence type="inferred from homology"/>
<dbReference type="GO" id="GO:0008720">
    <property type="term" value="F:D-lactate dehydrogenase (NAD+) activity"/>
    <property type="evidence" value="ECO:0007669"/>
    <property type="project" value="TreeGrafter"/>
</dbReference>
<evidence type="ECO:0000313" key="8">
    <source>
        <dbReference type="Proteomes" id="UP000001202"/>
    </source>
</evidence>